<dbReference type="Proteomes" id="UP001153636">
    <property type="component" value="Chromosome 3"/>
</dbReference>
<proteinExistence type="predicted"/>
<sequence>MINSAEISASEIVVNYFEPGHSFMAADSSYHQIEFSLRRQGRIYDFDDFVKAVSKCRIKNKFQVKIMNFIDFYLWKDLISHQKVKRDSNRPLLANIKQLKASRGSFFLKYKNSFDSNEEFKTLDFLCKKAMKKSGLFIPIACLSEPRGFPKSKKENLVKLLNGIIPASRQIFWENLPECEDQ</sequence>
<dbReference type="OrthoDB" id="7680351at2759"/>
<name>A0A9P0GGS7_9CUCU</name>
<organism evidence="1 2">
    <name type="scientific">Psylliodes chrysocephalus</name>
    <dbReference type="NCBI Taxonomy" id="3402493"/>
    <lineage>
        <taxon>Eukaryota</taxon>
        <taxon>Metazoa</taxon>
        <taxon>Ecdysozoa</taxon>
        <taxon>Arthropoda</taxon>
        <taxon>Hexapoda</taxon>
        <taxon>Insecta</taxon>
        <taxon>Pterygota</taxon>
        <taxon>Neoptera</taxon>
        <taxon>Endopterygota</taxon>
        <taxon>Coleoptera</taxon>
        <taxon>Polyphaga</taxon>
        <taxon>Cucujiformia</taxon>
        <taxon>Chrysomeloidea</taxon>
        <taxon>Chrysomelidae</taxon>
        <taxon>Galerucinae</taxon>
        <taxon>Alticini</taxon>
        <taxon>Psylliodes</taxon>
    </lineage>
</organism>
<dbReference type="EMBL" id="OV651815">
    <property type="protein sequence ID" value="CAH1108697.1"/>
    <property type="molecule type" value="Genomic_DNA"/>
</dbReference>
<accession>A0A9P0GGS7</accession>
<gene>
    <name evidence="1" type="ORF">PSYICH_LOCUS8742</name>
</gene>
<evidence type="ECO:0000313" key="2">
    <source>
        <dbReference type="Proteomes" id="UP001153636"/>
    </source>
</evidence>
<keyword evidence="2" id="KW-1185">Reference proteome</keyword>
<evidence type="ECO:0000313" key="1">
    <source>
        <dbReference type="EMBL" id="CAH1108697.1"/>
    </source>
</evidence>
<dbReference type="AlphaFoldDB" id="A0A9P0GGS7"/>
<protein>
    <submittedName>
        <fullName evidence="1">Uncharacterized protein</fullName>
    </submittedName>
</protein>
<reference evidence="1" key="1">
    <citation type="submission" date="2022-01" db="EMBL/GenBank/DDBJ databases">
        <authorList>
            <person name="King R."/>
        </authorList>
    </citation>
    <scope>NUCLEOTIDE SEQUENCE</scope>
</reference>